<sequence length="82" mass="9584">MLTFFVKLVKVVYSCLFIWMHIFLLNQSYYIKSIPRCYLVLVFIFRLANHLPLADANFVLRFICSVSLEIIRSVLVSVGSIH</sequence>
<name>A0A0V0GQN8_SOLCH</name>
<keyword evidence="1" id="KW-1133">Transmembrane helix</keyword>
<feature type="transmembrane region" description="Helical" evidence="1">
    <location>
        <begin position="6"/>
        <end position="25"/>
    </location>
</feature>
<evidence type="ECO:0000313" key="2">
    <source>
        <dbReference type="EMBL" id="JAP10580.1"/>
    </source>
</evidence>
<evidence type="ECO:0000256" key="1">
    <source>
        <dbReference type="SAM" id="Phobius"/>
    </source>
</evidence>
<organism evidence="2">
    <name type="scientific">Solanum chacoense</name>
    <name type="common">Chaco potato</name>
    <dbReference type="NCBI Taxonomy" id="4108"/>
    <lineage>
        <taxon>Eukaryota</taxon>
        <taxon>Viridiplantae</taxon>
        <taxon>Streptophyta</taxon>
        <taxon>Embryophyta</taxon>
        <taxon>Tracheophyta</taxon>
        <taxon>Spermatophyta</taxon>
        <taxon>Magnoliopsida</taxon>
        <taxon>eudicotyledons</taxon>
        <taxon>Gunneridae</taxon>
        <taxon>Pentapetalae</taxon>
        <taxon>asterids</taxon>
        <taxon>lamiids</taxon>
        <taxon>Solanales</taxon>
        <taxon>Solanaceae</taxon>
        <taxon>Solanoideae</taxon>
        <taxon>Solaneae</taxon>
        <taxon>Solanum</taxon>
    </lineage>
</organism>
<keyword evidence="1" id="KW-0472">Membrane</keyword>
<proteinExistence type="predicted"/>
<keyword evidence="1" id="KW-0812">Transmembrane</keyword>
<accession>A0A0V0GQN8</accession>
<reference evidence="2" key="1">
    <citation type="submission" date="2015-12" db="EMBL/GenBank/DDBJ databases">
        <title>Gene expression during late stages of embryo sac development: a critical building block for successful pollen-pistil interactions.</title>
        <authorList>
            <person name="Liu Y."/>
            <person name="Joly V."/>
            <person name="Sabar M."/>
            <person name="Matton D.P."/>
        </authorList>
    </citation>
    <scope>NUCLEOTIDE SEQUENCE</scope>
</reference>
<dbReference type="EMBL" id="GEDG01032870">
    <property type="protein sequence ID" value="JAP10580.1"/>
    <property type="molecule type" value="Transcribed_RNA"/>
</dbReference>
<protein>
    <submittedName>
        <fullName evidence="2">Putative ovule protein</fullName>
    </submittedName>
</protein>
<feature type="non-terminal residue" evidence="2">
    <location>
        <position position="82"/>
    </location>
</feature>
<dbReference type="AlphaFoldDB" id="A0A0V0GQN8"/>